<reference evidence="1 2" key="1">
    <citation type="submission" date="2013-02" db="EMBL/GenBank/DDBJ databases">
        <title>The Genome Sequence of Acinetobacter soli NIPH 2899.</title>
        <authorList>
            <consortium name="The Broad Institute Genome Sequencing Platform"/>
            <consortium name="The Broad Institute Genome Sequencing Center for Infectious Disease"/>
            <person name="Cerqueira G."/>
            <person name="Feldgarden M."/>
            <person name="Courvalin P."/>
            <person name="Perichon B."/>
            <person name="Grillot-Courvalin C."/>
            <person name="Clermont D."/>
            <person name="Rocha E."/>
            <person name="Yoon E.-J."/>
            <person name="Nemec A."/>
            <person name="Walker B."/>
            <person name="Young S.K."/>
            <person name="Zeng Q."/>
            <person name="Gargeya S."/>
            <person name="Fitzgerald M."/>
            <person name="Haas B."/>
            <person name="Abouelleil A."/>
            <person name="Alvarado L."/>
            <person name="Arachchi H.M."/>
            <person name="Berlin A.M."/>
            <person name="Chapman S.B."/>
            <person name="Dewar J."/>
            <person name="Goldberg J."/>
            <person name="Griggs A."/>
            <person name="Gujja S."/>
            <person name="Hansen M."/>
            <person name="Howarth C."/>
            <person name="Imamovic A."/>
            <person name="Larimer J."/>
            <person name="McCowan C."/>
            <person name="Murphy C."/>
            <person name="Neiman D."/>
            <person name="Pearson M."/>
            <person name="Priest M."/>
            <person name="Roberts A."/>
            <person name="Saif S."/>
            <person name="Shea T."/>
            <person name="Sisk P."/>
            <person name="Sykes S."/>
            <person name="Wortman J."/>
            <person name="Nusbaum C."/>
            <person name="Birren B."/>
        </authorList>
    </citation>
    <scope>NUCLEOTIDE SEQUENCE [LARGE SCALE GENOMIC DNA]</scope>
    <source>
        <strain evidence="1 2">NIPH 2899</strain>
    </source>
</reference>
<protein>
    <submittedName>
        <fullName evidence="1">Uncharacterized protein</fullName>
    </submittedName>
</protein>
<accession>A0ABP2U327</accession>
<name>A0ABP2U327_9GAMM</name>
<evidence type="ECO:0000313" key="2">
    <source>
        <dbReference type="Proteomes" id="UP000018433"/>
    </source>
</evidence>
<gene>
    <name evidence="1" type="ORF">F950_01729</name>
</gene>
<keyword evidence="2" id="KW-1185">Reference proteome</keyword>
<sequence>MYIKNGELYIVEVKPLKERGTVKLNSANQSTGLDVQMSDEWIISRTGELRTSDNANAIKTSTLIDQAIQKGKPISKIVVGVVVGVNEGRAVTINLGNKVIVK</sequence>
<evidence type="ECO:0000313" key="1">
    <source>
        <dbReference type="EMBL" id="ENV59186.1"/>
    </source>
</evidence>
<dbReference type="Proteomes" id="UP000018433">
    <property type="component" value="Unassembled WGS sequence"/>
</dbReference>
<proteinExistence type="predicted"/>
<organism evidence="1 2">
    <name type="scientific">Acinetobacter soli NIPH 2899</name>
    <dbReference type="NCBI Taxonomy" id="1217677"/>
    <lineage>
        <taxon>Bacteria</taxon>
        <taxon>Pseudomonadati</taxon>
        <taxon>Pseudomonadota</taxon>
        <taxon>Gammaproteobacteria</taxon>
        <taxon>Moraxellales</taxon>
        <taxon>Moraxellaceae</taxon>
        <taxon>Acinetobacter</taxon>
    </lineage>
</organism>
<comment type="caution">
    <text evidence="1">The sequence shown here is derived from an EMBL/GenBank/DDBJ whole genome shotgun (WGS) entry which is preliminary data.</text>
</comment>
<dbReference type="EMBL" id="APPV01000011">
    <property type="protein sequence ID" value="ENV59186.1"/>
    <property type="molecule type" value="Genomic_DNA"/>
</dbReference>